<evidence type="ECO:0000313" key="1">
    <source>
        <dbReference type="EMBL" id="KAK0166665.1"/>
    </source>
</evidence>
<protein>
    <submittedName>
        <fullName evidence="1">Uncharacterized protein</fullName>
    </submittedName>
</protein>
<evidence type="ECO:0000313" key="2">
    <source>
        <dbReference type="Proteomes" id="UP001168972"/>
    </source>
</evidence>
<organism evidence="1 2">
    <name type="scientific">Microctonus hyperodae</name>
    <name type="common">Parasitoid wasp</name>
    <dbReference type="NCBI Taxonomy" id="165561"/>
    <lineage>
        <taxon>Eukaryota</taxon>
        <taxon>Metazoa</taxon>
        <taxon>Ecdysozoa</taxon>
        <taxon>Arthropoda</taxon>
        <taxon>Hexapoda</taxon>
        <taxon>Insecta</taxon>
        <taxon>Pterygota</taxon>
        <taxon>Neoptera</taxon>
        <taxon>Endopterygota</taxon>
        <taxon>Hymenoptera</taxon>
        <taxon>Apocrita</taxon>
        <taxon>Ichneumonoidea</taxon>
        <taxon>Braconidae</taxon>
        <taxon>Euphorinae</taxon>
        <taxon>Microctonus</taxon>
    </lineage>
</organism>
<reference evidence="1" key="2">
    <citation type="submission" date="2023-03" db="EMBL/GenBank/DDBJ databases">
        <authorList>
            <person name="Inwood S.N."/>
            <person name="Skelly J.G."/>
            <person name="Guhlin J."/>
            <person name="Harrop T.W.R."/>
            <person name="Goldson S.G."/>
            <person name="Dearden P.K."/>
        </authorList>
    </citation>
    <scope>NUCLEOTIDE SEQUENCE</scope>
    <source>
        <strain evidence="1">Lincoln</strain>
        <tissue evidence="1">Whole body</tissue>
    </source>
</reference>
<reference evidence="1" key="1">
    <citation type="journal article" date="2023" name="bioRxiv">
        <title>Scaffold-level genome assemblies of two parasitoid biocontrol wasps reveal the parthenogenesis mechanism and an associated novel virus.</title>
        <authorList>
            <person name="Inwood S."/>
            <person name="Skelly J."/>
            <person name="Guhlin J."/>
            <person name="Harrop T."/>
            <person name="Goldson S."/>
            <person name="Dearden P."/>
        </authorList>
    </citation>
    <scope>NUCLEOTIDE SEQUENCE</scope>
    <source>
        <strain evidence="1">Lincoln</strain>
        <tissue evidence="1">Whole body</tissue>
    </source>
</reference>
<sequence length="242" mass="26504">MTHLKDMDSVLFGLTRDEFKNLAFIYAKKNNLNYLENWDKTPEATSLERAKGFNRRISRTTNKPPKVLSAKGKKQVGIIASAERDQLTTVIGCCNSAGSFLPPFLIFASAVAIYAIHGFEKPGIWSVNKYAFGDGDYEPAAVIAGTSIDSPAEIISSPNEEATPSELQTFVAPIVVSLKTPEKIHSNGGRTPESEPGCSKVFSTFEPDTVTNVQKSNTMLPETEVNIQRYTSRDNPLDQKPG</sequence>
<keyword evidence="2" id="KW-1185">Reference proteome</keyword>
<comment type="caution">
    <text evidence="1">The sequence shown here is derived from an EMBL/GenBank/DDBJ whole genome shotgun (WGS) entry which is preliminary data.</text>
</comment>
<proteinExistence type="predicted"/>
<dbReference type="AlphaFoldDB" id="A0AA39FBU9"/>
<name>A0AA39FBU9_MICHY</name>
<dbReference type="EMBL" id="JAQQBR010001832">
    <property type="protein sequence ID" value="KAK0166665.1"/>
    <property type="molecule type" value="Genomic_DNA"/>
</dbReference>
<accession>A0AA39FBU9</accession>
<dbReference type="Proteomes" id="UP001168972">
    <property type="component" value="Unassembled WGS sequence"/>
</dbReference>
<gene>
    <name evidence="1" type="ORF">PV327_004157</name>
</gene>